<gene>
    <name evidence="2" type="ORF">CELE_R01H2.1</name>
    <name evidence="2 4" type="ORF">R01H2.1</name>
</gene>
<feature type="compositionally biased region" description="Polar residues" evidence="1">
    <location>
        <begin position="32"/>
        <end position="49"/>
    </location>
</feature>
<dbReference type="RefSeq" id="NP_498539.1">
    <property type="nucleotide sequence ID" value="NM_066138.1"/>
</dbReference>
<dbReference type="EMBL" id="BX284603">
    <property type="protein sequence ID" value="CCD69282.1"/>
    <property type="molecule type" value="Genomic_DNA"/>
</dbReference>
<dbReference type="HOGENOM" id="CLU_2252463_0_0_1"/>
<dbReference type="KEGG" id="cel:CELE_R01H2.1"/>
<dbReference type="AlphaFoldDB" id="Q21631"/>
<proteinExistence type="predicted"/>
<dbReference type="Proteomes" id="UP000001940">
    <property type="component" value="Chromosome III"/>
</dbReference>
<keyword evidence="3" id="KW-1185">Reference proteome</keyword>
<feature type="compositionally biased region" description="Basic and acidic residues" evidence="1">
    <location>
        <begin position="89"/>
        <end position="104"/>
    </location>
</feature>
<dbReference type="PIR" id="T16644">
    <property type="entry name" value="T16644"/>
</dbReference>
<evidence type="ECO:0000313" key="4">
    <source>
        <dbReference type="WormBase" id="R01H2.1"/>
    </source>
</evidence>
<dbReference type="CTD" id="187508"/>
<accession>Q21631</accession>
<evidence type="ECO:0000256" key="1">
    <source>
        <dbReference type="SAM" id="MobiDB-lite"/>
    </source>
</evidence>
<feature type="region of interest" description="Disordered" evidence="1">
    <location>
        <begin position="1"/>
        <end position="104"/>
    </location>
</feature>
<dbReference type="InParanoid" id="Q21631"/>
<evidence type="ECO:0000313" key="2">
    <source>
        <dbReference type="EMBL" id="CCD69282.1"/>
    </source>
</evidence>
<sequence>MASGKATSLYSHAEIFLPSKQESGIKKKSGEETQQTKGATIESSRINQNRAERTQRFQTQCSKRKPYEIRQGIPERSSSKQDPGNKTASIEHRGRENPSETHES</sequence>
<evidence type="ECO:0000313" key="3">
    <source>
        <dbReference type="Proteomes" id="UP000001940"/>
    </source>
</evidence>
<dbReference type="IntAct" id="Q21631">
    <property type="interactions" value="1"/>
</dbReference>
<dbReference type="WormBase" id="R01H2.1">
    <property type="protein sequence ID" value="CE00728"/>
    <property type="gene ID" value="WBGene00019809"/>
</dbReference>
<reference evidence="2 3" key="1">
    <citation type="journal article" date="1998" name="Science">
        <title>Genome sequence of the nematode C. elegans: a platform for investigating biology.</title>
        <authorList>
            <consortium name="The C. elegans sequencing consortium"/>
            <person name="Sulson J.E."/>
            <person name="Waterston R."/>
        </authorList>
    </citation>
    <scope>NUCLEOTIDE SEQUENCE [LARGE SCALE GENOMIC DNA]</scope>
    <source>
        <strain evidence="2 3">Bristol N2</strain>
    </source>
</reference>
<organism evidence="2 3">
    <name type="scientific">Caenorhabditis elegans</name>
    <dbReference type="NCBI Taxonomy" id="6239"/>
    <lineage>
        <taxon>Eukaryota</taxon>
        <taxon>Metazoa</taxon>
        <taxon>Ecdysozoa</taxon>
        <taxon>Nematoda</taxon>
        <taxon>Chromadorea</taxon>
        <taxon>Rhabditida</taxon>
        <taxon>Rhabditina</taxon>
        <taxon>Rhabditomorpha</taxon>
        <taxon>Rhabditoidea</taxon>
        <taxon>Rhabditidae</taxon>
        <taxon>Peloderinae</taxon>
        <taxon>Caenorhabditis</taxon>
    </lineage>
</organism>
<dbReference type="AGR" id="WB:WBGene00019809"/>
<dbReference type="PaxDb" id="6239-R01H2.1"/>
<name>Q21631_CAEEL</name>
<dbReference type="GeneID" id="187508"/>
<protein>
    <submittedName>
        <fullName evidence="2">Ovule protein</fullName>
    </submittedName>
</protein>
<feature type="compositionally biased region" description="Polar residues" evidence="1">
    <location>
        <begin position="1"/>
        <end position="10"/>
    </location>
</feature>
<dbReference type="UCSC" id="R01H2.1">
    <property type="organism name" value="c. elegans"/>
</dbReference>